<dbReference type="EC" id="3.4.13.18" evidence="10"/>
<evidence type="ECO:0000256" key="10">
    <source>
        <dbReference type="ARBA" id="ARBA00038976"/>
    </source>
</evidence>
<evidence type="ECO:0000256" key="2">
    <source>
        <dbReference type="ARBA" id="ARBA00001947"/>
    </source>
</evidence>
<evidence type="ECO:0000256" key="5">
    <source>
        <dbReference type="ARBA" id="ARBA00022801"/>
    </source>
</evidence>
<evidence type="ECO:0000256" key="6">
    <source>
        <dbReference type="ARBA" id="ARBA00022833"/>
    </source>
</evidence>
<keyword evidence="6" id="KW-0862">Zinc</keyword>
<evidence type="ECO:0000256" key="4">
    <source>
        <dbReference type="ARBA" id="ARBA00022723"/>
    </source>
</evidence>
<keyword evidence="4" id="KW-0479">Metal-binding</keyword>
<dbReference type="RefSeq" id="WP_074538168.1">
    <property type="nucleotide sequence ID" value="NZ_FNBD01000004.1"/>
</dbReference>
<name>A0A1G7GF28_9FLAO</name>
<dbReference type="PIRSF" id="PIRSF016599">
    <property type="entry name" value="Xaa-His_dipept"/>
    <property type="match status" value="1"/>
</dbReference>
<organism evidence="19 20">
    <name type="scientific">Cellulophaga baltica</name>
    <dbReference type="NCBI Taxonomy" id="76594"/>
    <lineage>
        <taxon>Bacteria</taxon>
        <taxon>Pseudomonadati</taxon>
        <taxon>Bacteroidota</taxon>
        <taxon>Flavobacteriia</taxon>
        <taxon>Flavobacteriales</taxon>
        <taxon>Flavobacteriaceae</taxon>
        <taxon>Cellulophaga</taxon>
    </lineage>
</organism>
<dbReference type="AlphaFoldDB" id="A0A1G7GF28"/>
<keyword evidence="20" id="KW-1185">Reference proteome</keyword>
<proteinExistence type="inferred from homology"/>
<dbReference type="Pfam" id="PF07687">
    <property type="entry name" value="M20_dimer"/>
    <property type="match status" value="1"/>
</dbReference>
<dbReference type="FunFam" id="3.40.630.10:FF:000015">
    <property type="entry name" value="Aminoacyl-histidine dipeptidase PepD"/>
    <property type="match status" value="1"/>
</dbReference>
<comment type="cofactor">
    <cofactor evidence="2">
        <name>Zn(2+)</name>
        <dbReference type="ChEBI" id="CHEBI:29105"/>
    </cofactor>
</comment>
<feature type="domain" description="Peptidase M20 dimerisation" evidence="18">
    <location>
        <begin position="207"/>
        <end position="293"/>
    </location>
</feature>
<keyword evidence="7" id="KW-0482">Metalloprotease</keyword>
<comment type="catalytic activity">
    <reaction evidence="9">
        <text>Hydrolysis of dipeptides, preferentially hydrophobic dipeptides including prolyl amino acids.</text>
        <dbReference type="EC" id="3.4.13.18"/>
    </reaction>
</comment>
<sequence length="481" mass="52409">MSITNLEPKAIWQHFEAINAIPRASTKEEEITQFMIAFGTSLNLETSVDAIGNVIIRKPGTPGKEDHRTIVLQGHTDMVHQKEPNSNFNFDTQGIKMFVDGDWVKAKETTLGADNGIGVAAIMAVLSSKDLEHPPIEALFTVDEEMGMTGAMALTKEQLKGTMLLNLDSEEDDIITIGCAGGVDVLIDGSYDLELLDAKNYSLFEIKLSGLAGGHSGVEIHLNQANAIIVLATCLEQLVLKTGCNIHSINVGTLTNVIPRNGWAIVAIEKGKQEVFSQAFTKISTQLKEKYSATDPSMKLEYVKTKNTTGVLDSKTQNKLLKAILTIPNGVYSMSKGIADLVQTSNNIAILNVGDSKFHAACHTRSSVDQERNELAGKIKECFAFAEVKEVGPYPGWEPNPESELLHLTKKCYTELNGALPLVKSIHAGLECGILSGTFPTMQMVSFGPNILGAHSPEERLQISSTQKFWKLLTTLLKQLE</sequence>
<reference evidence="20" key="1">
    <citation type="submission" date="2016-10" db="EMBL/GenBank/DDBJ databases">
        <authorList>
            <person name="Varghese N."/>
            <person name="Submissions S."/>
        </authorList>
    </citation>
    <scope>NUCLEOTIDE SEQUENCE [LARGE SCALE GENOMIC DNA]</scope>
    <source>
        <strain evidence="20">DSM 24729</strain>
    </source>
</reference>
<dbReference type="FunFam" id="3.40.630.10:FF:000018">
    <property type="entry name" value="Aminoacyl-histidine dipeptidase PepD"/>
    <property type="match status" value="1"/>
</dbReference>
<dbReference type="eggNOG" id="COG2195">
    <property type="taxonomic scope" value="Bacteria"/>
</dbReference>
<evidence type="ECO:0000256" key="9">
    <source>
        <dbReference type="ARBA" id="ARBA00036421"/>
    </source>
</evidence>
<dbReference type="Proteomes" id="UP000182114">
    <property type="component" value="Unassembled WGS sequence"/>
</dbReference>
<dbReference type="GO" id="GO:0006508">
    <property type="term" value="P:proteolysis"/>
    <property type="evidence" value="ECO:0007669"/>
    <property type="project" value="UniProtKB-KW"/>
</dbReference>
<evidence type="ECO:0000256" key="1">
    <source>
        <dbReference type="ARBA" id="ARBA00001941"/>
    </source>
</evidence>
<gene>
    <name evidence="19" type="ORF">SAMN04487992_104339</name>
</gene>
<evidence type="ECO:0000256" key="12">
    <source>
        <dbReference type="ARBA" id="ARBA00061423"/>
    </source>
</evidence>
<comment type="similarity">
    <text evidence="12">Belongs to the peptidase M20C family.</text>
</comment>
<dbReference type="CDD" id="cd03890">
    <property type="entry name" value="M20_pepD"/>
    <property type="match status" value="1"/>
</dbReference>
<evidence type="ECO:0000256" key="3">
    <source>
        <dbReference type="ARBA" id="ARBA00022670"/>
    </source>
</evidence>
<evidence type="ECO:0000256" key="11">
    <source>
        <dbReference type="ARBA" id="ARBA00044252"/>
    </source>
</evidence>
<dbReference type="InterPro" id="IPR001160">
    <property type="entry name" value="Peptidase_M20C"/>
</dbReference>
<dbReference type="InterPro" id="IPR002933">
    <property type="entry name" value="Peptidase_M20"/>
</dbReference>
<dbReference type="NCBIfam" id="TIGR01893">
    <property type="entry name" value="aa-his-dipept"/>
    <property type="match status" value="1"/>
</dbReference>
<evidence type="ECO:0000256" key="17">
    <source>
        <dbReference type="ARBA" id="ARBA00078074"/>
    </source>
</evidence>
<evidence type="ECO:0000313" key="19">
    <source>
        <dbReference type="EMBL" id="SDE86747.1"/>
    </source>
</evidence>
<dbReference type="GO" id="GO:0005829">
    <property type="term" value="C:cytosol"/>
    <property type="evidence" value="ECO:0007669"/>
    <property type="project" value="TreeGrafter"/>
</dbReference>
<dbReference type="EMBL" id="FNBD01000004">
    <property type="protein sequence ID" value="SDE86747.1"/>
    <property type="molecule type" value="Genomic_DNA"/>
</dbReference>
<accession>A0A1G7GF28</accession>
<dbReference type="PRINTS" id="PR00934">
    <property type="entry name" value="XHISDIPTASE"/>
</dbReference>
<evidence type="ECO:0000256" key="16">
    <source>
        <dbReference type="ARBA" id="ARBA00077688"/>
    </source>
</evidence>
<keyword evidence="5" id="KW-0378">Hydrolase</keyword>
<evidence type="ECO:0000256" key="8">
    <source>
        <dbReference type="ARBA" id="ARBA00023285"/>
    </source>
</evidence>
<dbReference type="PANTHER" id="PTHR43501:SF1">
    <property type="entry name" value="CYTOSOL NON-SPECIFIC DIPEPTIDASE"/>
    <property type="match status" value="1"/>
</dbReference>
<evidence type="ECO:0000259" key="18">
    <source>
        <dbReference type="Pfam" id="PF07687"/>
    </source>
</evidence>
<dbReference type="Gene3D" id="3.40.630.10">
    <property type="entry name" value="Zn peptidases"/>
    <property type="match status" value="2"/>
</dbReference>
<dbReference type="GO" id="GO:0070573">
    <property type="term" value="F:metallodipeptidase activity"/>
    <property type="evidence" value="ECO:0007669"/>
    <property type="project" value="TreeGrafter"/>
</dbReference>
<dbReference type="SUPFAM" id="SSF53187">
    <property type="entry name" value="Zn-dependent exopeptidases"/>
    <property type="match status" value="1"/>
</dbReference>
<evidence type="ECO:0000256" key="13">
    <source>
        <dbReference type="ARBA" id="ARBA00071271"/>
    </source>
</evidence>
<evidence type="ECO:0000256" key="14">
    <source>
        <dbReference type="ARBA" id="ARBA00075285"/>
    </source>
</evidence>
<dbReference type="Pfam" id="PF01546">
    <property type="entry name" value="Peptidase_M20"/>
    <property type="match status" value="1"/>
</dbReference>
<evidence type="ECO:0000256" key="15">
    <source>
        <dbReference type="ARBA" id="ARBA00076004"/>
    </source>
</evidence>
<keyword evidence="8" id="KW-0170">Cobalt</keyword>
<dbReference type="GO" id="GO:0046872">
    <property type="term" value="F:metal ion binding"/>
    <property type="evidence" value="ECO:0007669"/>
    <property type="project" value="UniProtKB-KW"/>
</dbReference>
<keyword evidence="3" id="KW-0645">Protease</keyword>
<evidence type="ECO:0000313" key="20">
    <source>
        <dbReference type="Proteomes" id="UP000182114"/>
    </source>
</evidence>
<dbReference type="PANTHER" id="PTHR43501">
    <property type="entry name" value="CYTOSOL NON-SPECIFIC DIPEPTIDASE"/>
    <property type="match status" value="1"/>
</dbReference>
<dbReference type="InterPro" id="IPR011650">
    <property type="entry name" value="Peptidase_M20_dimer"/>
</dbReference>
<protein>
    <recommendedName>
        <fullName evidence="13">Cytosol non-specific dipeptidase</fullName>
        <ecNumber evidence="10">3.4.13.18</ecNumber>
    </recommendedName>
    <alternativeName>
        <fullName evidence="16">Aminoacyl-histidine dipeptidase</fullName>
    </alternativeName>
    <alternativeName>
        <fullName evidence="15">Beta-alanyl-histidine dipeptidase</fullName>
    </alternativeName>
    <alternativeName>
        <fullName evidence="14">Carnosinase</fullName>
    </alternativeName>
    <alternativeName>
        <fullName evidence="11">Peptidase D</fullName>
    </alternativeName>
    <alternativeName>
        <fullName evidence="17">Xaa-His dipeptidase</fullName>
    </alternativeName>
</protein>
<evidence type="ECO:0000256" key="7">
    <source>
        <dbReference type="ARBA" id="ARBA00023049"/>
    </source>
</evidence>
<comment type="cofactor">
    <cofactor evidence="1">
        <name>Co(2+)</name>
        <dbReference type="ChEBI" id="CHEBI:48828"/>
    </cofactor>
</comment>